<dbReference type="EMBL" id="JAWDGP010006617">
    <property type="protein sequence ID" value="KAK3737783.1"/>
    <property type="molecule type" value="Genomic_DNA"/>
</dbReference>
<reference evidence="1" key="1">
    <citation type="journal article" date="2023" name="G3 (Bethesda)">
        <title>A reference genome for the long-term kleptoplast-retaining sea slug Elysia crispata morphotype clarki.</title>
        <authorList>
            <person name="Eastman K.E."/>
            <person name="Pendleton A.L."/>
            <person name="Shaikh M.A."/>
            <person name="Suttiyut T."/>
            <person name="Ogas R."/>
            <person name="Tomko P."/>
            <person name="Gavelis G."/>
            <person name="Widhalm J.R."/>
            <person name="Wisecaver J.H."/>
        </authorList>
    </citation>
    <scope>NUCLEOTIDE SEQUENCE</scope>
    <source>
        <strain evidence="1">ECLA1</strain>
    </source>
</reference>
<dbReference type="Proteomes" id="UP001283361">
    <property type="component" value="Unassembled WGS sequence"/>
</dbReference>
<evidence type="ECO:0000313" key="1">
    <source>
        <dbReference type="EMBL" id="KAK3737783.1"/>
    </source>
</evidence>
<organism evidence="1 2">
    <name type="scientific">Elysia crispata</name>
    <name type="common">lettuce slug</name>
    <dbReference type="NCBI Taxonomy" id="231223"/>
    <lineage>
        <taxon>Eukaryota</taxon>
        <taxon>Metazoa</taxon>
        <taxon>Spiralia</taxon>
        <taxon>Lophotrochozoa</taxon>
        <taxon>Mollusca</taxon>
        <taxon>Gastropoda</taxon>
        <taxon>Heterobranchia</taxon>
        <taxon>Euthyneura</taxon>
        <taxon>Panpulmonata</taxon>
        <taxon>Sacoglossa</taxon>
        <taxon>Placobranchoidea</taxon>
        <taxon>Plakobranchidae</taxon>
        <taxon>Elysia</taxon>
    </lineage>
</organism>
<proteinExistence type="predicted"/>
<gene>
    <name evidence="1" type="ORF">RRG08_019274</name>
</gene>
<name>A0AAE0YA88_9GAST</name>
<protein>
    <submittedName>
        <fullName evidence="1">Uncharacterized protein</fullName>
    </submittedName>
</protein>
<comment type="caution">
    <text evidence="1">The sequence shown here is derived from an EMBL/GenBank/DDBJ whole genome shotgun (WGS) entry which is preliminary data.</text>
</comment>
<evidence type="ECO:0000313" key="2">
    <source>
        <dbReference type="Proteomes" id="UP001283361"/>
    </source>
</evidence>
<accession>A0AAE0YA88</accession>
<dbReference type="AlphaFoldDB" id="A0AAE0YA88"/>
<keyword evidence="2" id="KW-1185">Reference proteome</keyword>
<sequence length="83" mass="9376">MNDINRERVRAGEKDVTHLRLLTEQTAGHNVEQTDDMAVLLRMTVNVYSLVEESGAICSDAGIDLCKVMGENWLNIDWISEKL</sequence>